<comment type="caution">
    <text evidence="2">The sequence shown here is derived from an EMBL/GenBank/DDBJ whole genome shotgun (WGS) entry which is preliminary data.</text>
</comment>
<dbReference type="Proteomes" id="UP001271274">
    <property type="component" value="Unassembled WGS sequence"/>
</dbReference>
<sequence length="148" mass="16548">MNWPFVLRSRHNADVAALNADRDRLRRRAETAEGHAATAVSNRKQVLRQNAELDAANRRLADRNIELGRRLSRLGESDPEYAARLEKRVARLRQVAARLVAGATAEKRRADLLQGRLDDACGLNSLAVEAGRHWQQNRHDGGRKAVAS</sequence>
<keyword evidence="3" id="KW-1185">Reference proteome</keyword>
<accession>A0ABU4NWP1</accession>
<dbReference type="RefSeq" id="WP_319063952.1">
    <property type="nucleotide sequence ID" value="NZ_JARAUS010000266.1"/>
</dbReference>
<protein>
    <submittedName>
        <fullName evidence="2">Uncharacterized protein</fullName>
    </submittedName>
</protein>
<name>A0ABU4NWP1_9ACTN</name>
<proteinExistence type="predicted"/>
<evidence type="ECO:0000313" key="3">
    <source>
        <dbReference type="Proteomes" id="UP001271274"/>
    </source>
</evidence>
<reference evidence="2 3" key="1">
    <citation type="journal article" date="2023" name="Microb. Genom.">
        <title>Mesoterricola silvestris gen. nov., sp. nov., Mesoterricola sediminis sp. nov., Geothrix oryzae sp. nov., Geothrix edaphica sp. nov., Geothrix rubra sp. nov., and Geothrix limicola sp. nov., six novel members of Acidobacteriota isolated from soils.</title>
        <authorList>
            <person name="Weisberg A.J."/>
            <person name="Pearce E."/>
            <person name="Kramer C.G."/>
            <person name="Chang J.H."/>
            <person name="Clarke C.R."/>
        </authorList>
    </citation>
    <scope>NUCLEOTIDE SEQUENCE [LARGE SCALE GENOMIC DNA]</scope>
    <source>
        <strain evidence="2 3">ID09-01A</strain>
    </source>
</reference>
<keyword evidence="1" id="KW-0175">Coiled coil</keyword>
<feature type="coiled-coil region" evidence="1">
    <location>
        <begin position="8"/>
        <end position="63"/>
    </location>
</feature>
<organism evidence="2 3">
    <name type="scientific">Streptomyces europaeiscabiei</name>
    <dbReference type="NCBI Taxonomy" id="146819"/>
    <lineage>
        <taxon>Bacteria</taxon>
        <taxon>Bacillati</taxon>
        <taxon>Actinomycetota</taxon>
        <taxon>Actinomycetes</taxon>
        <taxon>Kitasatosporales</taxon>
        <taxon>Streptomycetaceae</taxon>
        <taxon>Streptomyces</taxon>
    </lineage>
</organism>
<evidence type="ECO:0000313" key="2">
    <source>
        <dbReference type="EMBL" id="MDX3707228.1"/>
    </source>
</evidence>
<gene>
    <name evidence="2" type="ORF">PV662_47710</name>
</gene>
<dbReference type="EMBL" id="JARAYU010000045">
    <property type="protein sequence ID" value="MDX3707228.1"/>
    <property type="molecule type" value="Genomic_DNA"/>
</dbReference>
<evidence type="ECO:0000256" key="1">
    <source>
        <dbReference type="SAM" id="Coils"/>
    </source>
</evidence>